<name>A0A177T448_9BASI</name>
<evidence type="ECO:0000313" key="1">
    <source>
        <dbReference type="EMBL" id="KAE8237092.1"/>
    </source>
</evidence>
<gene>
    <name evidence="1" type="ORF">A4X13_0g8912</name>
</gene>
<dbReference type="Proteomes" id="UP000077521">
    <property type="component" value="Unassembled WGS sequence"/>
</dbReference>
<proteinExistence type="predicted"/>
<reference evidence="1" key="1">
    <citation type="submission" date="2016-04" db="EMBL/GenBank/DDBJ databases">
        <authorList>
            <person name="Nguyen H.D."/>
            <person name="Samba Siva P."/>
            <person name="Cullis J."/>
            <person name="Levesque C.A."/>
            <person name="Hambleton S."/>
        </authorList>
    </citation>
    <scope>NUCLEOTIDE SEQUENCE</scope>
    <source>
        <strain evidence="1">DAOMC 236416</strain>
    </source>
</reference>
<evidence type="ECO:0000313" key="2">
    <source>
        <dbReference type="Proteomes" id="UP000077521"/>
    </source>
</evidence>
<organism evidence="1 2">
    <name type="scientific">Tilletia indica</name>
    <dbReference type="NCBI Taxonomy" id="43049"/>
    <lineage>
        <taxon>Eukaryota</taxon>
        <taxon>Fungi</taxon>
        <taxon>Dikarya</taxon>
        <taxon>Basidiomycota</taxon>
        <taxon>Ustilaginomycotina</taxon>
        <taxon>Exobasidiomycetes</taxon>
        <taxon>Tilletiales</taxon>
        <taxon>Tilletiaceae</taxon>
        <taxon>Tilletia</taxon>
    </lineage>
</organism>
<protein>
    <submittedName>
        <fullName evidence="1">Uncharacterized protein</fullName>
    </submittedName>
</protein>
<dbReference type="EMBL" id="LWDF02001935">
    <property type="protein sequence ID" value="KAE8237092.1"/>
    <property type="molecule type" value="Genomic_DNA"/>
</dbReference>
<dbReference type="AlphaFoldDB" id="A0A177T448"/>
<comment type="caution">
    <text evidence="1">The sequence shown here is derived from an EMBL/GenBank/DDBJ whole genome shotgun (WGS) entry which is preliminary data.</text>
</comment>
<accession>A0A177T448</accession>
<reference evidence="1" key="2">
    <citation type="journal article" date="2019" name="IMA Fungus">
        <title>Genome sequencing and comparison of five Tilletia species to identify candidate genes for the detection of regulated species infecting wheat.</title>
        <authorList>
            <person name="Nguyen H.D.T."/>
            <person name="Sultana T."/>
            <person name="Kesanakurti P."/>
            <person name="Hambleton S."/>
        </authorList>
    </citation>
    <scope>NUCLEOTIDE SEQUENCE</scope>
    <source>
        <strain evidence="1">DAOMC 236416</strain>
    </source>
</reference>
<keyword evidence="2" id="KW-1185">Reference proteome</keyword>
<sequence>MVPRRTTQDPFTFASEARSKRAYSPSGHSFASDSDDDDKDLTPRAKEWRDLYSDRELHHRSRDFSLQHLVDEDGADLYKTTREQIFKLLAQFAPEAPPQPFIAVSDNLCLMTTTHAETIRSLDNSVKVLKRQNTYGTEEFIDMKAEVKHIRNRNLQHQADRKAAEREHEDAILKLQTAMEAKALLHREEIKNLKAKHEEYRDTVLAACNRKDEMINTFRTEMIRIADAANAGDPNATTSRILDHERKVQATPRAMNINRLLCLSRK</sequence>